<evidence type="ECO:0000256" key="3">
    <source>
        <dbReference type="RuleBase" id="RU362073"/>
    </source>
</evidence>
<dbReference type="Gene3D" id="1.20.1330.10">
    <property type="entry name" value="f41 fragment of flagellin, N-terminal domain"/>
    <property type="match status" value="1"/>
</dbReference>
<dbReference type="PANTHER" id="PTHR42792">
    <property type="entry name" value="FLAGELLIN"/>
    <property type="match status" value="1"/>
</dbReference>
<dbReference type="InterPro" id="IPR001029">
    <property type="entry name" value="Flagellin_N"/>
</dbReference>
<dbReference type="GO" id="GO:0005576">
    <property type="term" value="C:extracellular region"/>
    <property type="evidence" value="ECO:0007669"/>
    <property type="project" value="UniProtKB-SubCell"/>
</dbReference>
<reference evidence="6 7" key="1">
    <citation type="journal article" date="2013" name="Front. Microbiol.">
        <title>The genome of Nitrospina gracilis illuminates the metabolism and evolution of the major marine nitrite oxidizer.</title>
        <authorList>
            <person name="Luecker S."/>
            <person name="Nowka B."/>
            <person name="Rattei T."/>
            <person name="Spieck E."/>
            <person name="and Daims H."/>
        </authorList>
    </citation>
    <scope>NUCLEOTIDE SEQUENCE [LARGE SCALE GENOMIC DNA]</scope>
    <source>
        <strain evidence="6 7">3/211</strain>
    </source>
</reference>
<evidence type="ECO:0000256" key="1">
    <source>
        <dbReference type="ARBA" id="ARBA00005709"/>
    </source>
</evidence>
<dbReference type="GO" id="GO:0005198">
    <property type="term" value="F:structural molecule activity"/>
    <property type="evidence" value="ECO:0007669"/>
    <property type="project" value="UniProtKB-UniRule"/>
</dbReference>
<evidence type="ECO:0000313" key="7">
    <source>
        <dbReference type="Proteomes" id="UP000011704"/>
    </source>
</evidence>
<sequence>MASSIDPNTTSRLLTLIQRNQSGLRTTLAQVASGNRIVNPGIDPAGLGLSERLNAEIRALSQTSRNIETGSNFINVAEGGLATINELAARGRELAVQASNGTLGDTERGILNTEFQQVLGEIDRISQSLEFNGQNILNGDLAPGSPNQVNIQVGSGSGAENQINLNVVEATDTTTLGLAGLDITTVNNALTAIDSIDTALGTINQTRANVGSVSNRLATTAATTRDIIVNLAAAEEEIAGTDLARSISQLTEELTRVETSIRSLGIQNRSNENRVGRLLNINT</sequence>
<dbReference type="GO" id="GO:0009288">
    <property type="term" value="C:bacterial-type flagellum"/>
    <property type="evidence" value="ECO:0007669"/>
    <property type="project" value="UniProtKB-SubCell"/>
</dbReference>
<keyword evidence="6" id="KW-0282">Flagellum</keyword>
<dbReference type="SUPFAM" id="SSF64518">
    <property type="entry name" value="Phase 1 flagellin"/>
    <property type="match status" value="1"/>
</dbReference>
<dbReference type="Pfam" id="PF00669">
    <property type="entry name" value="Flagellin_N"/>
    <property type="match status" value="1"/>
</dbReference>
<keyword evidence="7" id="KW-1185">Reference proteome</keyword>
<feature type="domain" description="Flagellin C-terminal" evidence="5">
    <location>
        <begin position="193"/>
        <end position="269"/>
    </location>
</feature>
<dbReference type="HOGENOM" id="CLU_011142_2_1_0"/>
<comment type="caution">
    <text evidence="6">The sequence shown here is derived from an EMBL/GenBank/DDBJ whole genome shotgun (WGS) entry which is preliminary data.</text>
</comment>
<evidence type="ECO:0000259" key="4">
    <source>
        <dbReference type="Pfam" id="PF00669"/>
    </source>
</evidence>
<comment type="function">
    <text evidence="3">Flagellin is the subunit protein which polymerizes to form the filaments of bacterial flagella.</text>
</comment>
<feature type="domain" description="Flagellin N-terminal" evidence="4">
    <location>
        <begin position="11"/>
        <end position="139"/>
    </location>
</feature>
<evidence type="ECO:0000313" key="6">
    <source>
        <dbReference type="EMBL" id="CCQ90503.1"/>
    </source>
</evidence>
<dbReference type="RefSeq" id="WP_005008065.1">
    <property type="nucleotide sequence ID" value="NZ_HG422173.1"/>
</dbReference>
<dbReference type="EMBL" id="CAQJ01000033">
    <property type="protein sequence ID" value="CCQ90503.1"/>
    <property type="molecule type" value="Genomic_DNA"/>
</dbReference>
<proteinExistence type="inferred from homology"/>
<dbReference type="Proteomes" id="UP000011704">
    <property type="component" value="Unassembled WGS sequence"/>
</dbReference>
<accession>M1YZ18</accession>
<dbReference type="PRINTS" id="PR00207">
    <property type="entry name" value="FLAGELLIN"/>
</dbReference>
<keyword evidence="2 3" id="KW-0975">Bacterial flagellum</keyword>
<dbReference type="InParanoid" id="M1YZ18"/>
<comment type="subcellular location">
    <subcellularLocation>
        <location evidence="3">Secreted</location>
    </subcellularLocation>
    <subcellularLocation>
        <location evidence="3">Bacterial flagellum</location>
    </subcellularLocation>
</comment>
<dbReference type="InterPro" id="IPR046358">
    <property type="entry name" value="Flagellin_C"/>
</dbReference>
<keyword evidence="6" id="KW-0966">Cell projection</keyword>
<gene>
    <name evidence="6" type="ORF">NITGR_30002</name>
</gene>
<keyword evidence="6" id="KW-0969">Cilium</keyword>
<dbReference type="Pfam" id="PF00700">
    <property type="entry name" value="Flagellin_C"/>
    <property type="match status" value="1"/>
</dbReference>
<organism evidence="6 7">
    <name type="scientific">Nitrospina gracilis (strain 3/211)</name>
    <dbReference type="NCBI Taxonomy" id="1266370"/>
    <lineage>
        <taxon>Bacteria</taxon>
        <taxon>Pseudomonadati</taxon>
        <taxon>Nitrospinota/Tectimicrobiota group</taxon>
        <taxon>Nitrospinota</taxon>
        <taxon>Nitrospinia</taxon>
        <taxon>Nitrospinales</taxon>
        <taxon>Nitrospinaceae</taxon>
        <taxon>Nitrospina</taxon>
    </lineage>
</organism>
<dbReference type="InterPro" id="IPR001492">
    <property type="entry name" value="Flagellin"/>
</dbReference>
<dbReference type="PANTHER" id="PTHR42792:SF2">
    <property type="entry name" value="FLAGELLIN"/>
    <property type="match status" value="1"/>
</dbReference>
<protein>
    <recommendedName>
        <fullName evidence="3">Flagellin</fullName>
    </recommendedName>
</protein>
<name>M1YZ18_NITG3</name>
<dbReference type="AlphaFoldDB" id="M1YZ18"/>
<comment type="similarity">
    <text evidence="1 3">Belongs to the bacterial flagellin family.</text>
</comment>
<dbReference type="STRING" id="1266370.NITGR_30002"/>
<keyword evidence="3" id="KW-0964">Secreted</keyword>
<evidence type="ECO:0000256" key="2">
    <source>
        <dbReference type="ARBA" id="ARBA00023143"/>
    </source>
</evidence>
<evidence type="ECO:0000259" key="5">
    <source>
        <dbReference type="Pfam" id="PF00700"/>
    </source>
</evidence>